<feature type="transmembrane region" description="Helical" evidence="1">
    <location>
        <begin position="12"/>
        <end position="30"/>
    </location>
</feature>
<gene>
    <name evidence="3" type="ORF">DLAC_09062</name>
</gene>
<feature type="transmembrane region" description="Helical" evidence="1">
    <location>
        <begin position="42"/>
        <end position="61"/>
    </location>
</feature>
<dbReference type="GO" id="GO:0016747">
    <property type="term" value="F:acyltransferase activity, transferring groups other than amino-acyl groups"/>
    <property type="evidence" value="ECO:0007669"/>
    <property type="project" value="InterPro"/>
</dbReference>
<feature type="transmembrane region" description="Helical" evidence="1">
    <location>
        <begin position="207"/>
        <end position="228"/>
    </location>
</feature>
<comment type="caution">
    <text evidence="3">The sequence shown here is derived from an EMBL/GenBank/DDBJ whole genome shotgun (WGS) entry which is preliminary data.</text>
</comment>
<dbReference type="Proteomes" id="UP000076078">
    <property type="component" value="Unassembled WGS sequence"/>
</dbReference>
<name>A0A151Z917_TIELA</name>
<evidence type="ECO:0000256" key="1">
    <source>
        <dbReference type="SAM" id="Phobius"/>
    </source>
</evidence>
<dbReference type="AlphaFoldDB" id="A0A151Z917"/>
<dbReference type="EMBL" id="LODT01000037">
    <property type="protein sequence ID" value="KYQ90439.1"/>
    <property type="molecule type" value="Genomic_DNA"/>
</dbReference>
<feature type="transmembrane region" description="Helical" evidence="1">
    <location>
        <begin position="124"/>
        <end position="142"/>
    </location>
</feature>
<feature type="domain" description="Acyltransferase 3" evidence="2">
    <location>
        <begin position="17"/>
        <end position="275"/>
    </location>
</feature>
<keyword evidence="1" id="KW-0472">Membrane</keyword>
<dbReference type="InterPro" id="IPR002656">
    <property type="entry name" value="Acyl_transf_3_dom"/>
</dbReference>
<feature type="transmembrane region" description="Helical" evidence="1">
    <location>
        <begin position="235"/>
        <end position="254"/>
    </location>
</feature>
<keyword evidence="1" id="KW-0812">Transmembrane</keyword>
<organism evidence="3 4">
    <name type="scientific">Tieghemostelium lacteum</name>
    <name type="common">Slime mold</name>
    <name type="synonym">Dictyostelium lacteum</name>
    <dbReference type="NCBI Taxonomy" id="361077"/>
    <lineage>
        <taxon>Eukaryota</taxon>
        <taxon>Amoebozoa</taxon>
        <taxon>Evosea</taxon>
        <taxon>Eumycetozoa</taxon>
        <taxon>Dictyostelia</taxon>
        <taxon>Dictyosteliales</taxon>
        <taxon>Raperosteliaceae</taxon>
        <taxon>Tieghemostelium</taxon>
    </lineage>
</organism>
<reference evidence="3 4" key="1">
    <citation type="submission" date="2015-12" db="EMBL/GenBank/DDBJ databases">
        <title>Dictyostelia acquired genes for synthesis and detection of signals that induce cell-type specialization by lateral gene transfer from prokaryotes.</title>
        <authorList>
            <person name="Gloeckner G."/>
            <person name="Schaap P."/>
        </authorList>
    </citation>
    <scope>NUCLEOTIDE SEQUENCE [LARGE SCALE GENOMIC DNA]</scope>
    <source>
        <strain evidence="3 4">TK</strain>
    </source>
</reference>
<feature type="transmembrane region" description="Helical" evidence="1">
    <location>
        <begin position="81"/>
        <end position="101"/>
    </location>
</feature>
<dbReference type="InParanoid" id="A0A151Z917"/>
<evidence type="ECO:0000313" key="3">
    <source>
        <dbReference type="EMBL" id="KYQ90439.1"/>
    </source>
</evidence>
<keyword evidence="4" id="KW-1185">Reference proteome</keyword>
<protein>
    <recommendedName>
        <fullName evidence="2">Acyltransferase 3 domain-containing protein</fullName>
    </recommendedName>
</protein>
<sequence length="371" mass="43662">MSDRQQLLFSKNVSTNIKALGMIGVMLGHLVQTTRTTLPGDFANFSSVFVNCFLFISGYGLTKSYQAGGLDGFFKKRFSTVYIPFFLATFLSGLLTDYVWFREHWLWDLTTTVLFINPQLPMDTSAWFVYFITFWYIIFYIVHKIKEKANLNDNVKKWIPFAIFFTIGILLTEFFFVGWVIAIFFRIHSLIFPLGVLFATINCPSKLVQRIITLVMIIIFTPAFFYYVDINWYKALIIINISSGIGFPLLVANFDYKFRILEFTGNISYELYLFENHVLRRYWSNVNISDCFMAYFYTFSVATLFKPFHEYIKELLMIRIPDLISNLNKRYKDRGYQKLETIKISKDEVEKEEGKTIELSERGSVYRNYNE</sequence>
<proteinExistence type="predicted"/>
<keyword evidence="1" id="KW-1133">Transmembrane helix</keyword>
<evidence type="ECO:0000313" key="4">
    <source>
        <dbReference type="Proteomes" id="UP000076078"/>
    </source>
</evidence>
<dbReference type="OrthoDB" id="23568at2759"/>
<accession>A0A151Z917</accession>
<feature type="transmembrane region" description="Helical" evidence="1">
    <location>
        <begin position="163"/>
        <end position="187"/>
    </location>
</feature>
<evidence type="ECO:0000259" key="2">
    <source>
        <dbReference type="Pfam" id="PF01757"/>
    </source>
</evidence>
<dbReference type="Pfam" id="PF01757">
    <property type="entry name" value="Acyl_transf_3"/>
    <property type="match status" value="1"/>
</dbReference>